<feature type="region of interest" description="Disordered" evidence="1">
    <location>
        <begin position="711"/>
        <end position="739"/>
    </location>
</feature>
<protein>
    <submittedName>
        <fullName evidence="3">tRNA wybutosine-synthesizing protein 5</fullName>
    </submittedName>
</protein>
<feature type="domain" description="JmjC" evidence="2">
    <location>
        <begin position="485"/>
        <end position="640"/>
    </location>
</feature>
<gene>
    <name evidence="3" type="primary">Tyw5</name>
    <name evidence="3" type="ORF">AK812_SmicGene36069</name>
</gene>
<dbReference type="PANTHER" id="PTHR12461">
    <property type="entry name" value="HYPOXIA-INDUCIBLE FACTOR 1 ALPHA INHIBITOR-RELATED"/>
    <property type="match status" value="1"/>
</dbReference>
<evidence type="ECO:0000313" key="3">
    <source>
        <dbReference type="EMBL" id="OLP83197.1"/>
    </source>
</evidence>
<keyword evidence="4" id="KW-1185">Reference proteome</keyword>
<dbReference type="Proteomes" id="UP000186817">
    <property type="component" value="Unassembled WGS sequence"/>
</dbReference>
<feature type="compositionally biased region" description="Acidic residues" evidence="1">
    <location>
        <begin position="722"/>
        <end position="739"/>
    </location>
</feature>
<accession>A0A1Q9CK14</accession>
<organism evidence="3 4">
    <name type="scientific">Symbiodinium microadriaticum</name>
    <name type="common">Dinoflagellate</name>
    <name type="synonym">Zooxanthella microadriatica</name>
    <dbReference type="NCBI Taxonomy" id="2951"/>
    <lineage>
        <taxon>Eukaryota</taxon>
        <taxon>Sar</taxon>
        <taxon>Alveolata</taxon>
        <taxon>Dinophyceae</taxon>
        <taxon>Suessiales</taxon>
        <taxon>Symbiodiniaceae</taxon>
        <taxon>Symbiodinium</taxon>
    </lineage>
</organism>
<feature type="compositionally biased region" description="Basic and acidic residues" evidence="1">
    <location>
        <begin position="711"/>
        <end position="721"/>
    </location>
</feature>
<dbReference type="Pfam" id="PF13621">
    <property type="entry name" value="Cupin_8"/>
    <property type="match status" value="1"/>
</dbReference>
<dbReference type="OrthoDB" id="428351at2759"/>
<dbReference type="PANTHER" id="PTHR12461:SF105">
    <property type="entry name" value="HYPOXIA-INDUCIBLE FACTOR 1-ALPHA INHIBITOR"/>
    <property type="match status" value="1"/>
</dbReference>
<dbReference type="InterPro" id="IPR041667">
    <property type="entry name" value="Cupin_8"/>
</dbReference>
<evidence type="ECO:0000256" key="1">
    <source>
        <dbReference type="SAM" id="MobiDB-lite"/>
    </source>
</evidence>
<dbReference type="Gene3D" id="2.60.120.650">
    <property type="entry name" value="Cupin"/>
    <property type="match status" value="1"/>
</dbReference>
<comment type="caution">
    <text evidence="3">The sequence shown here is derived from an EMBL/GenBank/DDBJ whole genome shotgun (WGS) entry which is preliminary data.</text>
</comment>
<dbReference type="SUPFAM" id="SSF51197">
    <property type="entry name" value="Clavaminate synthase-like"/>
    <property type="match status" value="1"/>
</dbReference>
<dbReference type="AlphaFoldDB" id="A0A1Q9CK14"/>
<proteinExistence type="predicted"/>
<name>A0A1Q9CK14_SYMMI</name>
<dbReference type="PROSITE" id="PS51184">
    <property type="entry name" value="JMJC"/>
    <property type="match status" value="1"/>
</dbReference>
<dbReference type="InterPro" id="IPR003347">
    <property type="entry name" value="JmjC_dom"/>
</dbReference>
<dbReference type="EMBL" id="LSRX01001134">
    <property type="protein sequence ID" value="OLP83197.1"/>
    <property type="molecule type" value="Genomic_DNA"/>
</dbReference>
<evidence type="ECO:0000259" key="2">
    <source>
        <dbReference type="PROSITE" id="PS51184"/>
    </source>
</evidence>
<reference evidence="3 4" key="1">
    <citation type="submission" date="2016-02" db="EMBL/GenBank/DDBJ databases">
        <title>Genome analysis of coral dinoflagellate symbionts highlights evolutionary adaptations to a symbiotic lifestyle.</title>
        <authorList>
            <person name="Aranda M."/>
            <person name="Li Y."/>
            <person name="Liew Y.J."/>
            <person name="Baumgarten S."/>
            <person name="Simakov O."/>
            <person name="Wilson M."/>
            <person name="Piel J."/>
            <person name="Ashoor H."/>
            <person name="Bougouffa S."/>
            <person name="Bajic V.B."/>
            <person name="Ryu T."/>
            <person name="Ravasi T."/>
            <person name="Bayer T."/>
            <person name="Micklem G."/>
            <person name="Kim H."/>
            <person name="Bhak J."/>
            <person name="Lajeunesse T.C."/>
            <person name="Voolstra C.R."/>
        </authorList>
    </citation>
    <scope>NUCLEOTIDE SEQUENCE [LARGE SCALE GENOMIC DNA]</scope>
    <source>
        <strain evidence="3 4">CCMP2467</strain>
    </source>
</reference>
<sequence>MVGWSALETTKMDSVMCQQTWDQFWQSLRAVGIPVLCEQMVGWSALETTKMDSVMCQQTWDQFWQSLRAVGIPVLCEQMVGWSALETTKMDSVMCQQTWDQFWQSLRAVGIPVLCEQMVGWSALETTKMDSVMCQQTWDQFWQSLRAVGIPVLCEQMVGWSALETTKMDSVMCQQTWDQFWQSLRAVGIPVLCEQMVGWSALETTKMDSVMCQQTWDQFWQSLRAVGIPVLCEQMVGWSALETTKMDSVMCQQTWDQFWQSLRALPIPVQCAQMVSWSALVTTKMDSVMCQQTWDQFWQSLRAVGIPVQCEPMAGWSALETATKLDGVMCQQTWDQFCNKDGQCDVPADLGPVLAATKMDSVMCQQTWDQFWQRESPAEDDCDVRTLQYGSPAAQSALAEHLWRNVPLRLTGVPPHRMPQLTDDKLRTLGHRAVELRQMSPGGQVSKKAVKHNATLAEALSGGPLAGHFYAAQVSIPKSLPELEESSSLTGELAEAWQNGTRGSLDASPYLYYHGGGGEPGPSLYLHYDAADNLVQVLDGMKNFWLYDPFQAAQLLYGSNREHGNASPINVESPTVFEDYPYFRFAVPRRCRVRAGQWLYVPLYWWHAVRSGPGRTVSLAHFAHSTKKKKGIFEKFLCGYSVKSARFDCGTGESPSPREEGRISILCAAADVMPSVQEIEITELNEDEMGLAAAPVRLLQDGAAADDDYYRDIADDAAREDDGIEHDDSDGDGNDDYDL</sequence>
<evidence type="ECO:0000313" key="4">
    <source>
        <dbReference type="Proteomes" id="UP000186817"/>
    </source>
</evidence>